<dbReference type="WBParaSite" id="ACAC_0000577501-mRNA-1">
    <property type="protein sequence ID" value="ACAC_0000577501-mRNA-1"/>
    <property type="gene ID" value="ACAC_0000577501"/>
</dbReference>
<sequence length="71" mass="8426">MEAALIKNYGDDLYLQRTYTCIRVLDRGLAHASKNVEVRHHRPGRDETTPPIQRCLWHWRRTVPRGLTETR</sequence>
<evidence type="ECO:0000313" key="2">
    <source>
        <dbReference type="WBParaSite" id="ACAC_0000577501-mRNA-1"/>
    </source>
</evidence>
<evidence type="ECO:0000313" key="1">
    <source>
        <dbReference type="Proteomes" id="UP000035642"/>
    </source>
</evidence>
<accession>A0A0K0D6T0</accession>
<protein>
    <submittedName>
        <fullName evidence="2">Transposase</fullName>
    </submittedName>
</protein>
<organism evidence="1 2">
    <name type="scientific">Angiostrongylus cantonensis</name>
    <name type="common">Rat lungworm</name>
    <dbReference type="NCBI Taxonomy" id="6313"/>
    <lineage>
        <taxon>Eukaryota</taxon>
        <taxon>Metazoa</taxon>
        <taxon>Ecdysozoa</taxon>
        <taxon>Nematoda</taxon>
        <taxon>Chromadorea</taxon>
        <taxon>Rhabditida</taxon>
        <taxon>Rhabditina</taxon>
        <taxon>Rhabditomorpha</taxon>
        <taxon>Strongyloidea</taxon>
        <taxon>Metastrongylidae</taxon>
        <taxon>Angiostrongylus</taxon>
    </lineage>
</organism>
<reference evidence="2" key="2">
    <citation type="submission" date="2017-02" db="UniProtKB">
        <authorList>
            <consortium name="WormBaseParasite"/>
        </authorList>
    </citation>
    <scope>IDENTIFICATION</scope>
</reference>
<dbReference type="Proteomes" id="UP000035642">
    <property type="component" value="Unassembled WGS sequence"/>
</dbReference>
<proteinExistence type="predicted"/>
<reference evidence="1" key="1">
    <citation type="submission" date="2012-09" db="EMBL/GenBank/DDBJ databases">
        <authorList>
            <person name="Martin A.A."/>
        </authorList>
    </citation>
    <scope>NUCLEOTIDE SEQUENCE</scope>
</reference>
<keyword evidence="1" id="KW-1185">Reference proteome</keyword>
<name>A0A0K0D6T0_ANGCA</name>
<dbReference type="AlphaFoldDB" id="A0A0K0D6T0"/>